<comment type="function">
    <text evidence="6">Part of an energy-coupled inorganic carbon pump.</text>
</comment>
<protein>
    <recommendedName>
        <fullName evidence="6">Probable inorganic carbon transporter subunit DabA</fullName>
    </recommendedName>
</protein>
<evidence type="ECO:0000256" key="3">
    <source>
        <dbReference type="ARBA" id="ARBA00022723"/>
    </source>
</evidence>
<dbReference type="EMBL" id="JRUN01000019">
    <property type="protein sequence ID" value="KHD85606.1"/>
    <property type="molecule type" value="Genomic_DNA"/>
</dbReference>
<evidence type="ECO:0000256" key="5">
    <source>
        <dbReference type="ARBA" id="ARBA00023136"/>
    </source>
</evidence>
<evidence type="ECO:0000256" key="2">
    <source>
        <dbReference type="ARBA" id="ARBA00022475"/>
    </source>
</evidence>
<keyword evidence="2 6" id="KW-1003">Cell membrane</keyword>
<comment type="similarity">
    <text evidence="6">Belongs to the inorganic carbon transporter (TC 9.A.2) DabA family.</text>
</comment>
<feature type="binding site" evidence="6">
    <location>
        <position position="398"/>
    </location>
    <ligand>
        <name>Zn(2+)</name>
        <dbReference type="ChEBI" id="CHEBI:29105"/>
    </ligand>
</feature>
<dbReference type="PANTHER" id="PTHR38344">
    <property type="entry name" value="UPF0753 PROTEIN AQ_863"/>
    <property type="match status" value="1"/>
</dbReference>
<gene>
    <name evidence="6" type="primary">dabA</name>
    <name evidence="7" type="ORF">NG54_08085</name>
</gene>
<evidence type="ECO:0000256" key="6">
    <source>
        <dbReference type="HAMAP-Rule" id="MF_01871"/>
    </source>
</evidence>
<dbReference type="GO" id="GO:0008270">
    <property type="term" value="F:zinc ion binding"/>
    <property type="evidence" value="ECO:0007669"/>
    <property type="project" value="UniProtKB-UniRule"/>
</dbReference>
<sequence length="873" mass="100139">MNATSTMFKTIEENSSSNYSDIDIDVLTKSASRVIAPLWPIDIFATRNPWMGLEGQPFEQVARWLKAIRDVEIYPSISLIRAAQKRNEINLDFLEMALQRWLDLQCLDLPRDVAEQFCRSALEMDELPPMLLREPKLQRIAQKLGGLKFQNAEESLLKPLSMYVEQQGGERLAHTLDFHMIKWCKLFLDEYQAGWSMPNREKGFYSAWRKLIEHDPALNRKQRKQLEGWPQDATAALKKALVEFEIPQSKIQDYFEAHLLALPGWAGMMLWRSQQCDEESSLLTEYLAVRISMEWVLLTPYLPVPKKETDHEESLIPLIAAWFYWGDMTMDDWSQLSSAQQIEYLTLSYHFDEMVRRKLWLEAWEQTYADDLRKKIIPVKTEDKKEEKTLAQFVFCIDVRSEPFRRALERSGPFKTYGMAGFFGVPIETCELGSKRPHPSLPVIYKPVLRINEYSSALESKEYQQRRNVIHSIGHTFKSMKQNVFASLFLPELTGPWLSLQMLTRSFVPRGIGRMLTQVKEVWLRKPQTNLSLDHERNPNIELPVGFSDEEKVQYARQALKMMGITNDFAPLVVICGHSSHSTNNPYAAALECGACGGASGGFNARVLASLLNLPKVRETLKNEGITIPDETVFVAAEHITTLDELRWLYVPELSEAAQKAFYHIQNVLPQVNHDVTAERVKQLPTLRSNYKKTKNEVQRFAEDWSEVRPEWGLARNASFIIGQRDLTKGCNLEGRAFLHNYDWQKDEDGDILANIIAGPGTVSQWINLQYYASTVAPHFYGSGNKAIQTVTSGLGVMQGNVSDLLSGLPWQSVMKSDNEAYHAPLRLLIVIQAPQKYVKRLLDRDPIFCQKVKNGWVNLAVVDPKEGWQNWS</sequence>
<dbReference type="OrthoDB" id="9805101at2"/>
<name>A0A0A6VDE6_9BACI</name>
<comment type="subcellular location">
    <subcellularLocation>
        <location evidence="6">Cell membrane</location>
        <topology evidence="6">Peripheral membrane protein</topology>
    </subcellularLocation>
</comment>
<dbReference type="Proteomes" id="UP000030588">
    <property type="component" value="Unassembled WGS sequence"/>
</dbReference>
<keyword evidence="1 6" id="KW-0813">Transport</keyword>
<dbReference type="AlphaFoldDB" id="A0A0A6VDE6"/>
<evidence type="ECO:0000313" key="7">
    <source>
        <dbReference type="EMBL" id="KHD85606.1"/>
    </source>
</evidence>
<evidence type="ECO:0000313" key="8">
    <source>
        <dbReference type="Proteomes" id="UP000030588"/>
    </source>
</evidence>
<accession>A0A0A6VDE6</accession>
<evidence type="ECO:0000256" key="1">
    <source>
        <dbReference type="ARBA" id="ARBA00022448"/>
    </source>
</evidence>
<dbReference type="PANTHER" id="PTHR38344:SF1">
    <property type="entry name" value="INORGANIC CARBON TRANSPORTER SUBUNIT DABA-RELATED"/>
    <property type="match status" value="1"/>
</dbReference>
<feature type="binding site" evidence="6">
    <location>
        <position position="578"/>
    </location>
    <ligand>
        <name>Zn(2+)</name>
        <dbReference type="ChEBI" id="CHEBI:29105"/>
    </ligand>
</feature>
<dbReference type="InterPro" id="IPR018752">
    <property type="entry name" value="DabA"/>
</dbReference>
<keyword evidence="4 6" id="KW-0862">Zinc</keyword>
<comment type="cofactor">
    <cofactor evidence="6">
        <name>Zn(2+)</name>
        <dbReference type="ChEBI" id="CHEBI:29105"/>
    </cofactor>
</comment>
<organism evidence="7 8">
    <name type="scientific">Heyndrickxia ginsengihumi</name>
    <dbReference type="NCBI Taxonomy" id="363870"/>
    <lineage>
        <taxon>Bacteria</taxon>
        <taxon>Bacillati</taxon>
        <taxon>Bacillota</taxon>
        <taxon>Bacilli</taxon>
        <taxon>Bacillales</taxon>
        <taxon>Bacillaceae</taxon>
        <taxon>Heyndrickxia</taxon>
    </lineage>
</organism>
<dbReference type="STRING" id="363870.NG54_08085"/>
<dbReference type="Pfam" id="PF10070">
    <property type="entry name" value="DabA"/>
    <property type="match status" value="1"/>
</dbReference>
<comment type="subunit">
    <text evidence="6">Forms a complex with DabB.</text>
</comment>
<keyword evidence="3 6" id="KW-0479">Metal-binding</keyword>
<feature type="binding site" evidence="6">
    <location>
        <position position="593"/>
    </location>
    <ligand>
        <name>Zn(2+)</name>
        <dbReference type="ChEBI" id="CHEBI:29105"/>
    </ligand>
</feature>
<reference evidence="7 8" key="1">
    <citation type="submission" date="2014-10" db="EMBL/GenBank/DDBJ databases">
        <title>Draft genome of phytase producing Bacillus ginsengihumi strain M2.11.</title>
        <authorList>
            <person name="Toymentseva A."/>
            <person name="Boulygina E.A."/>
            <person name="Kazakov S.V."/>
            <person name="Kayumov I."/>
            <person name="Suleimanova A.D."/>
            <person name="Mardanova A.M."/>
            <person name="Maria S.N."/>
            <person name="Sergey M.Y."/>
            <person name="Sharipova M.R."/>
        </authorList>
    </citation>
    <scope>NUCLEOTIDE SEQUENCE [LARGE SCALE GENOMIC DNA]</scope>
    <source>
        <strain evidence="7 8">M2.11</strain>
    </source>
</reference>
<dbReference type="GO" id="GO:0005886">
    <property type="term" value="C:plasma membrane"/>
    <property type="evidence" value="ECO:0007669"/>
    <property type="project" value="UniProtKB-SubCell"/>
</dbReference>
<proteinExistence type="inferred from homology"/>
<feature type="binding site" evidence="6">
    <location>
        <position position="396"/>
    </location>
    <ligand>
        <name>Zn(2+)</name>
        <dbReference type="ChEBI" id="CHEBI:29105"/>
    </ligand>
</feature>
<evidence type="ECO:0000256" key="4">
    <source>
        <dbReference type="ARBA" id="ARBA00022833"/>
    </source>
</evidence>
<keyword evidence="5 6" id="KW-0472">Membrane</keyword>
<comment type="caution">
    <text evidence="7">The sequence shown here is derived from an EMBL/GenBank/DDBJ whole genome shotgun (WGS) entry which is preliminary data.</text>
</comment>
<dbReference type="HAMAP" id="MF_01871">
    <property type="entry name" value="DabA"/>
    <property type="match status" value="1"/>
</dbReference>